<dbReference type="AlphaFoldDB" id="A0A9Q9M4I5"/>
<accession>A0A9Q9M4I5</accession>
<evidence type="ECO:0000313" key="1">
    <source>
        <dbReference type="EMBL" id="UWQ55434.1"/>
    </source>
</evidence>
<evidence type="ECO:0000313" key="2">
    <source>
        <dbReference type="EMBL" id="UWQ60106.1"/>
    </source>
</evidence>
<protein>
    <submittedName>
        <fullName evidence="1">Uncharacterized protein</fullName>
    </submittedName>
</protein>
<dbReference type="EMBL" id="CP081070">
    <property type="protein sequence ID" value="UWQ55434.1"/>
    <property type="molecule type" value="Genomic_DNA"/>
</dbReference>
<dbReference type="Proteomes" id="UP001058184">
    <property type="component" value="Chromosome"/>
</dbReference>
<keyword evidence="3" id="KW-1185">Reference proteome</keyword>
<dbReference type="Proteomes" id="UP001058713">
    <property type="component" value="Chromosome"/>
</dbReference>
<organism evidence="1 4">
    <name type="scientific">Leisingera caerulea</name>
    <name type="common">Phaeobacter caeruleus</name>
    <dbReference type="NCBI Taxonomy" id="506591"/>
    <lineage>
        <taxon>Bacteria</taxon>
        <taxon>Pseudomonadati</taxon>
        <taxon>Pseudomonadota</taxon>
        <taxon>Alphaproteobacteria</taxon>
        <taxon>Rhodobacterales</taxon>
        <taxon>Roseobacteraceae</taxon>
        <taxon>Leisingera</taxon>
    </lineage>
</organism>
<dbReference type="KEGG" id="lcae:K3721_07795"/>
<evidence type="ECO:0000313" key="4">
    <source>
        <dbReference type="Proteomes" id="UP001058713"/>
    </source>
</evidence>
<dbReference type="RefSeq" id="WP_084299630.1">
    <property type="nucleotide sequence ID" value="NZ_CBDUNH010000001.1"/>
</dbReference>
<name>A0A9Q9M4I5_LEICA</name>
<sequence>MTPETRRLSVKLDSIRAACERAPAGPKKEAAWKHYRLAEKAHSDENHTEMYRELDAAKQVLA</sequence>
<reference evidence="1" key="1">
    <citation type="submission" date="2021-08" db="EMBL/GenBank/DDBJ databases">
        <authorList>
            <person name="Nwanade C."/>
            <person name="Wang M."/>
            <person name="Masoudi A."/>
            <person name="Yu Z."/>
            <person name="Liu J."/>
        </authorList>
    </citation>
    <scope>NUCLEOTIDE SEQUENCE</scope>
    <source>
        <strain evidence="1">S122</strain>
        <strain evidence="2">S141</strain>
    </source>
</reference>
<dbReference type="EMBL" id="CP081078">
    <property type="protein sequence ID" value="UWQ60106.1"/>
    <property type="molecule type" value="Genomic_DNA"/>
</dbReference>
<evidence type="ECO:0000313" key="3">
    <source>
        <dbReference type="Proteomes" id="UP001058184"/>
    </source>
</evidence>
<proteinExistence type="predicted"/>
<gene>
    <name evidence="1" type="ORF">K3721_07795</name>
    <name evidence="2" type="ORF">K3722_08210</name>
</gene>